<dbReference type="Proteomes" id="UP001066276">
    <property type="component" value="Chromosome 11"/>
</dbReference>
<name>A0AAV7LMW6_PLEWA</name>
<reference evidence="1" key="1">
    <citation type="journal article" date="2022" name="bioRxiv">
        <title>Sequencing and chromosome-scale assembly of the giantPleurodeles waltlgenome.</title>
        <authorList>
            <person name="Brown T."/>
            <person name="Elewa A."/>
            <person name="Iarovenko S."/>
            <person name="Subramanian E."/>
            <person name="Araus A.J."/>
            <person name="Petzold A."/>
            <person name="Susuki M."/>
            <person name="Suzuki K.-i.T."/>
            <person name="Hayashi T."/>
            <person name="Toyoda A."/>
            <person name="Oliveira C."/>
            <person name="Osipova E."/>
            <person name="Leigh N.D."/>
            <person name="Simon A."/>
            <person name="Yun M.H."/>
        </authorList>
    </citation>
    <scope>NUCLEOTIDE SEQUENCE</scope>
    <source>
        <strain evidence="1">20211129_DDA</strain>
        <tissue evidence="1">Liver</tissue>
    </source>
</reference>
<dbReference type="EMBL" id="JANPWB010000015">
    <property type="protein sequence ID" value="KAJ1092407.1"/>
    <property type="molecule type" value="Genomic_DNA"/>
</dbReference>
<protein>
    <submittedName>
        <fullName evidence="1">Uncharacterized protein</fullName>
    </submittedName>
</protein>
<dbReference type="AlphaFoldDB" id="A0AAV7LMW6"/>
<comment type="caution">
    <text evidence="1">The sequence shown here is derived from an EMBL/GenBank/DDBJ whole genome shotgun (WGS) entry which is preliminary data.</text>
</comment>
<organism evidence="1 2">
    <name type="scientific">Pleurodeles waltl</name>
    <name type="common">Iberian ribbed newt</name>
    <dbReference type="NCBI Taxonomy" id="8319"/>
    <lineage>
        <taxon>Eukaryota</taxon>
        <taxon>Metazoa</taxon>
        <taxon>Chordata</taxon>
        <taxon>Craniata</taxon>
        <taxon>Vertebrata</taxon>
        <taxon>Euteleostomi</taxon>
        <taxon>Amphibia</taxon>
        <taxon>Batrachia</taxon>
        <taxon>Caudata</taxon>
        <taxon>Salamandroidea</taxon>
        <taxon>Salamandridae</taxon>
        <taxon>Pleurodelinae</taxon>
        <taxon>Pleurodeles</taxon>
    </lineage>
</organism>
<proteinExistence type="predicted"/>
<sequence>MVTPICSAHIGMGDSRGRSVFLRVDQEGWKSQASPEAWLEFSLGASRAAGAVLCLSLALSCSSLSRDGSSDPLWGAAGHLLCGILRLLRLTFLDFRPLLRGCPWFYARKGAKLLSLPFGYWKS</sequence>
<keyword evidence="2" id="KW-1185">Reference proteome</keyword>
<accession>A0AAV7LMW6</accession>
<evidence type="ECO:0000313" key="2">
    <source>
        <dbReference type="Proteomes" id="UP001066276"/>
    </source>
</evidence>
<gene>
    <name evidence="1" type="ORF">NDU88_005517</name>
</gene>
<evidence type="ECO:0000313" key="1">
    <source>
        <dbReference type="EMBL" id="KAJ1092407.1"/>
    </source>
</evidence>